<dbReference type="OMA" id="EPCHIEG"/>
<evidence type="ECO:0000256" key="3">
    <source>
        <dbReference type="ARBA" id="ARBA00023274"/>
    </source>
</evidence>
<comment type="similarity">
    <text evidence="1 4">Belongs to the eukaryotic ribosomal protein eS6 family.</text>
</comment>
<dbReference type="OrthoDB" id="10260596at2759"/>
<dbReference type="RefSeq" id="XP_007605062.1">
    <property type="nucleotide sequence ID" value="XM_007605000.1"/>
</dbReference>
<evidence type="ECO:0000313" key="7">
    <source>
        <dbReference type="Proteomes" id="UP000011082"/>
    </source>
</evidence>
<dbReference type="InterPro" id="IPR014401">
    <property type="entry name" value="Ribosomal_eS6-like"/>
</dbReference>
<dbReference type="FunCoup" id="L2GKJ4">
    <property type="interactions" value="237"/>
</dbReference>
<dbReference type="PANTHER" id="PTHR11502">
    <property type="entry name" value="40S RIBOSOMAL PROTEIN S6"/>
    <property type="match status" value="1"/>
</dbReference>
<dbReference type="Pfam" id="PF01092">
    <property type="entry name" value="Ribosomal_S6e"/>
    <property type="match status" value="1"/>
</dbReference>
<gene>
    <name evidence="6" type="ORF">VICG_01617</name>
</gene>
<evidence type="ECO:0000313" key="6">
    <source>
        <dbReference type="EMBL" id="ELA41376.1"/>
    </source>
</evidence>
<dbReference type="InterPro" id="IPR001377">
    <property type="entry name" value="Ribosomal_eS6"/>
</dbReference>
<dbReference type="GO" id="GO:0003735">
    <property type="term" value="F:structural constituent of ribosome"/>
    <property type="evidence" value="ECO:0007669"/>
    <property type="project" value="InterPro"/>
</dbReference>
<dbReference type="InParanoid" id="L2GKJ4"/>
<keyword evidence="7" id="KW-1185">Reference proteome</keyword>
<keyword evidence="3 4" id="KW-0687">Ribonucleoprotein</keyword>
<dbReference type="GO" id="GO:0005840">
    <property type="term" value="C:ribosome"/>
    <property type="evidence" value="ECO:0007669"/>
    <property type="project" value="UniProtKB-KW"/>
</dbReference>
<reference evidence="7" key="1">
    <citation type="submission" date="2011-05" db="EMBL/GenBank/DDBJ databases">
        <title>The genome sequence of Vittaforma corneae strain ATCC 50505.</title>
        <authorList>
            <consortium name="The Broad Institute Genome Sequencing Platform"/>
            <person name="Cuomo C."/>
            <person name="Didier E."/>
            <person name="Bowers L."/>
            <person name="Young S.K."/>
            <person name="Zeng Q."/>
            <person name="Gargeya S."/>
            <person name="Fitzgerald M."/>
            <person name="Haas B."/>
            <person name="Abouelleil A."/>
            <person name="Alvarado L."/>
            <person name="Arachchi H.M."/>
            <person name="Berlin A."/>
            <person name="Chapman S.B."/>
            <person name="Gearin G."/>
            <person name="Goldberg J."/>
            <person name="Griggs A."/>
            <person name="Gujja S."/>
            <person name="Hansen M."/>
            <person name="Heiman D."/>
            <person name="Howarth C."/>
            <person name="Larimer J."/>
            <person name="Lui A."/>
            <person name="MacDonald P.J.P."/>
            <person name="McCowen C."/>
            <person name="Montmayeur A."/>
            <person name="Murphy C."/>
            <person name="Neiman D."/>
            <person name="Pearson M."/>
            <person name="Priest M."/>
            <person name="Roberts A."/>
            <person name="Saif S."/>
            <person name="Shea T."/>
            <person name="Sisk P."/>
            <person name="Stolte C."/>
            <person name="Sykes S."/>
            <person name="Wortman J."/>
            <person name="Nusbaum C."/>
            <person name="Birren B."/>
        </authorList>
    </citation>
    <scope>NUCLEOTIDE SEQUENCE [LARGE SCALE GENOMIC DNA]</scope>
    <source>
        <strain evidence="7">ATCC 50505</strain>
    </source>
</reference>
<dbReference type="VEuPathDB" id="MicrosporidiaDB:VICG_01617"/>
<dbReference type="Gene3D" id="1.20.5.2650">
    <property type="match status" value="1"/>
</dbReference>
<dbReference type="GO" id="GO:1990904">
    <property type="term" value="C:ribonucleoprotein complex"/>
    <property type="evidence" value="ECO:0007669"/>
    <property type="project" value="UniProtKB-KW"/>
</dbReference>
<dbReference type="AlphaFoldDB" id="L2GKJ4"/>
<dbReference type="SMART" id="SM01405">
    <property type="entry name" value="Ribosomal_S6e"/>
    <property type="match status" value="1"/>
</dbReference>
<evidence type="ECO:0000256" key="5">
    <source>
        <dbReference type="SAM" id="Coils"/>
    </source>
</evidence>
<dbReference type="HOGENOM" id="CLU_046346_3_0_1"/>
<dbReference type="GeneID" id="19882327"/>
<proteinExistence type="inferred from homology"/>
<dbReference type="EMBL" id="JH370145">
    <property type="protein sequence ID" value="ELA41376.1"/>
    <property type="molecule type" value="Genomic_DNA"/>
</dbReference>
<sequence>MKINIAYPTNASQKSFEIKTKEEQRLYGKKINDQFDGALISPELAGSVVQIVGGNDYQGVPMTAAQATTKRIRLLLSKGDVGYRCRRRGVRRRKTVRGSIVSNEILVLNVVLVRPAEGKTVEGLTDVVKEKTHLPRRDRKLRAMFGIPEEEDTVSYIHRIIRENDENAVLPKIKITGVVSEERKQKIAKRRAEKEAKKKALLAEKAEYETKYGIKL</sequence>
<dbReference type="STRING" id="993615.L2GKJ4"/>
<keyword evidence="2 4" id="KW-0689">Ribosomal protein</keyword>
<name>L2GKJ4_VITCO</name>
<evidence type="ECO:0000256" key="2">
    <source>
        <dbReference type="ARBA" id="ARBA00022980"/>
    </source>
</evidence>
<dbReference type="Proteomes" id="UP000011082">
    <property type="component" value="Unassembled WGS sequence"/>
</dbReference>
<feature type="coiled-coil region" evidence="5">
    <location>
        <begin position="184"/>
        <end position="211"/>
    </location>
</feature>
<evidence type="ECO:0000256" key="4">
    <source>
        <dbReference type="PIRNR" id="PIRNR002129"/>
    </source>
</evidence>
<accession>L2GKJ4</accession>
<dbReference type="GO" id="GO:0006412">
    <property type="term" value="P:translation"/>
    <property type="evidence" value="ECO:0007669"/>
    <property type="project" value="InterPro"/>
</dbReference>
<keyword evidence="5" id="KW-0175">Coiled coil</keyword>
<evidence type="ECO:0000256" key="1">
    <source>
        <dbReference type="ARBA" id="ARBA00009312"/>
    </source>
</evidence>
<dbReference type="PIRSF" id="PIRSF002129">
    <property type="entry name" value="Ribosom_S6_euk"/>
    <property type="match status" value="1"/>
</dbReference>
<organism evidence="6 7">
    <name type="scientific">Vittaforma corneae (strain ATCC 50505)</name>
    <name type="common">Microsporidian parasite</name>
    <name type="synonym">Nosema corneum</name>
    <dbReference type="NCBI Taxonomy" id="993615"/>
    <lineage>
        <taxon>Eukaryota</taxon>
        <taxon>Fungi</taxon>
        <taxon>Fungi incertae sedis</taxon>
        <taxon>Microsporidia</taxon>
        <taxon>Nosematidae</taxon>
        <taxon>Vittaforma</taxon>
    </lineage>
</organism>
<protein>
    <recommendedName>
        <fullName evidence="4">40S ribosomal protein S6</fullName>
    </recommendedName>
</protein>